<evidence type="ECO:0000259" key="3">
    <source>
        <dbReference type="PROSITE" id="PS50977"/>
    </source>
</evidence>
<feature type="domain" description="HTH tetR-type" evidence="3">
    <location>
        <begin position="9"/>
        <end position="69"/>
    </location>
</feature>
<gene>
    <name evidence="4" type="ORF">AADG42_00160</name>
</gene>
<dbReference type="Gene3D" id="1.10.357.10">
    <property type="entry name" value="Tetracycline Repressor, domain 2"/>
    <property type="match status" value="1"/>
</dbReference>
<evidence type="ECO:0000313" key="4">
    <source>
        <dbReference type="EMBL" id="XAN05782.1"/>
    </source>
</evidence>
<dbReference type="RefSeq" id="WP_425307215.1">
    <property type="nucleotide sequence ID" value="NZ_CP154795.1"/>
</dbReference>
<dbReference type="InterPro" id="IPR001647">
    <property type="entry name" value="HTH_TetR"/>
</dbReference>
<dbReference type="EMBL" id="CP154795">
    <property type="protein sequence ID" value="XAN05782.1"/>
    <property type="molecule type" value="Genomic_DNA"/>
</dbReference>
<keyword evidence="5" id="KW-1185">Reference proteome</keyword>
<name>A0ABZ3FIF0_9ACTN</name>
<dbReference type="PRINTS" id="PR00455">
    <property type="entry name" value="HTHTETR"/>
</dbReference>
<accession>A0ABZ3FIF0</accession>
<evidence type="ECO:0000256" key="2">
    <source>
        <dbReference type="PROSITE-ProRule" id="PRU00335"/>
    </source>
</evidence>
<sequence length="180" mass="19565">MVTPAPPQPERYAEIVQAAIRAFARKGYGGTTLADIAVEAGVSQPRISQIFGNKENAFIEAHKVASGEVLGLLSANAEPPFSIERMGAGYVELMQERREVLLMIFQALTSSYVPSIGDEARRVINEVTTLVVDKAGGTHEDAVAFLERGFFIHAMMAARVFDHVGDYPETGKLLDTVRIS</sequence>
<dbReference type="PROSITE" id="PS50977">
    <property type="entry name" value="HTH_TETR_2"/>
    <property type="match status" value="1"/>
</dbReference>
<proteinExistence type="predicted"/>
<organism evidence="4 5">
    <name type="scientific">Ammonicoccus fulvus</name>
    <dbReference type="NCBI Taxonomy" id="3138240"/>
    <lineage>
        <taxon>Bacteria</taxon>
        <taxon>Bacillati</taxon>
        <taxon>Actinomycetota</taxon>
        <taxon>Actinomycetes</taxon>
        <taxon>Propionibacteriales</taxon>
        <taxon>Propionibacteriaceae</taxon>
        <taxon>Ammonicoccus</taxon>
    </lineage>
</organism>
<dbReference type="PANTHER" id="PTHR30055">
    <property type="entry name" value="HTH-TYPE TRANSCRIPTIONAL REGULATOR RUTR"/>
    <property type="match status" value="1"/>
</dbReference>
<dbReference type="Proteomes" id="UP001442841">
    <property type="component" value="Chromosome"/>
</dbReference>
<dbReference type="InterPro" id="IPR009057">
    <property type="entry name" value="Homeodomain-like_sf"/>
</dbReference>
<dbReference type="InterPro" id="IPR050109">
    <property type="entry name" value="HTH-type_TetR-like_transc_reg"/>
</dbReference>
<evidence type="ECO:0000313" key="5">
    <source>
        <dbReference type="Proteomes" id="UP001442841"/>
    </source>
</evidence>
<protein>
    <submittedName>
        <fullName evidence="4">TetR/AcrR family transcriptional regulator</fullName>
    </submittedName>
</protein>
<dbReference type="Pfam" id="PF00440">
    <property type="entry name" value="TetR_N"/>
    <property type="match status" value="1"/>
</dbReference>
<evidence type="ECO:0000256" key="1">
    <source>
        <dbReference type="ARBA" id="ARBA00023125"/>
    </source>
</evidence>
<dbReference type="SUPFAM" id="SSF46689">
    <property type="entry name" value="Homeodomain-like"/>
    <property type="match status" value="1"/>
</dbReference>
<keyword evidence="1 2" id="KW-0238">DNA-binding</keyword>
<reference evidence="4 5" key="1">
    <citation type="submission" date="2024-04" db="EMBL/GenBank/DDBJ databases">
        <title>Isolation of an actinomycete strain from pig manure.</title>
        <authorList>
            <person name="Gong T."/>
            <person name="Yu Z."/>
            <person name="An M."/>
            <person name="Wei C."/>
            <person name="Yang W."/>
            <person name="Liu L."/>
        </authorList>
    </citation>
    <scope>NUCLEOTIDE SEQUENCE [LARGE SCALE GENOMIC DNA]</scope>
    <source>
        <strain evidence="4 5">ZF39</strain>
    </source>
</reference>
<dbReference type="PANTHER" id="PTHR30055:SF146">
    <property type="entry name" value="HTH-TYPE TRANSCRIPTIONAL DUAL REGULATOR CECR"/>
    <property type="match status" value="1"/>
</dbReference>
<feature type="DNA-binding region" description="H-T-H motif" evidence="2">
    <location>
        <begin position="32"/>
        <end position="51"/>
    </location>
</feature>